<keyword evidence="2" id="KW-1185">Reference proteome</keyword>
<dbReference type="HOGENOM" id="CLU_2948396_0_0_1"/>
<evidence type="ECO:0000313" key="2">
    <source>
        <dbReference type="Proteomes" id="UP000011185"/>
    </source>
</evidence>
<dbReference type="AlphaFoldDB" id="L7JYM5"/>
<reference evidence="1 2" key="1">
    <citation type="journal article" date="2012" name="PLoS Pathog.">
        <title>The genome of the obligate intracellular parasite Trachipleistophora hominis: new insights into microsporidian genome dynamics and reductive evolution.</title>
        <authorList>
            <person name="Heinz E."/>
            <person name="Williams T.A."/>
            <person name="Nakjang S."/>
            <person name="Noel C.J."/>
            <person name="Swan D.C."/>
            <person name="Goldberg A.V."/>
            <person name="Harris S.R."/>
            <person name="Weinmaier T."/>
            <person name="Markert S."/>
            <person name="Becher D."/>
            <person name="Bernhardt J."/>
            <person name="Dagan T."/>
            <person name="Hacker C."/>
            <person name="Lucocq J.M."/>
            <person name="Schweder T."/>
            <person name="Rattei T."/>
            <person name="Hall N."/>
            <person name="Hirt R.P."/>
            <person name="Embley T.M."/>
        </authorList>
    </citation>
    <scope>NUCLEOTIDE SEQUENCE [LARGE SCALE GENOMIC DNA]</scope>
</reference>
<feature type="non-terminal residue" evidence="1">
    <location>
        <position position="1"/>
    </location>
</feature>
<organism evidence="1 2">
    <name type="scientific">Trachipleistophora hominis</name>
    <name type="common">Microsporidian parasite</name>
    <dbReference type="NCBI Taxonomy" id="72359"/>
    <lineage>
        <taxon>Eukaryota</taxon>
        <taxon>Fungi</taxon>
        <taxon>Fungi incertae sedis</taxon>
        <taxon>Microsporidia</taxon>
        <taxon>Pleistophoridae</taxon>
        <taxon>Trachipleistophora</taxon>
    </lineage>
</organism>
<dbReference type="VEuPathDB" id="MicrosporidiaDB:THOM_0457"/>
<dbReference type="InParanoid" id="L7JYM5"/>
<dbReference type="Proteomes" id="UP000011185">
    <property type="component" value="Unassembled WGS sequence"/>
</dbReference>
<accession>L7JYM5</accession>
<protein>
    <submittedName>
        <fullName evidence="1">Putative LRR containing protein</fullName>
    </submittedName>
</protein>
<dbReference type="EMBL" id="JH993837">
    <property type="protein sequence ID" value="ELQ76563.1"/>
    <property type="molecule type" value="Genomic_DNA"/>
</dbReference>
<gene>
    <name evidence="1" type="ORF">THOM_0457</name>
</gene>
<name>L7JYM5_TRAHO</name>
<proteinExistence type="predicted"/>
<evidence type="ECO:0000313" key="1">
    <source>
        <dbReference type="EMBL" id="ELQ76563.1"/>
    </source>
</evidence>
<sequence length="60" mass="7048">VVANHDTSKIFKIVTVSYTKELYEKAVKLDGENCFSFSLDETRLIYRYIFLNLDKKQKLA</sequence>